<dbReference type="PANTHER" id="PTHR35402:SF1">
    <property type="entry name" value="TYPE II SECRETION SYSTEM PROTEIN GSPF DOMAIN-CONTAINING PROTEIN"/>
    <property type="match status" value="1"/>
</dbReference>
<sequence length="291" mass="33096">MDFYDRYRIAAGNIFNKYVEPQLTKYRRVHKDLKMANMPIMLREYISMVYLTMVLTAVISFPVSFVISFLLVKDLIFVLLYTVLFGAIATLSGYFIPLEFPAMKANERKRNIDNNLPFATLYMNTIAGTGAPPHLIFKLLSEFKEYGEVSKEAQSIVEDLEVMGSDIQVALQRAAERTPSQDFKDLLWGLITTIVRGGDMKALLQEKSNLLMEAYRRKMEEYTDDLSMYVEIYITLVIVGSIFSIVMLTIMGAISGFETLKAIQQILVFVFLPMASIAFIALLKFTSPLTT</sequence>
<dbReference type="InterPro" id="IPR056569">
    <property type="entry name" value="ArlJ-like"/>
</dbReference>
<dbReference type="Pfam" id="PF00482">
    <property type="entry name" value="T2SSF"/>
    <property type="match status" value="1"/>
</dbReference>
<dbReference type="GO" id="GO:0005886">
    <property type="term" value="C:plasma membrane"/>
    <property type="evidence" value="ECO:0007669"/>
    <property type="project" value="UniProtKB-SubCell"/>
</dbReference>
<evidence type="ECO:0000313" key="8">
    <source>
        <dbReference type="EMBL" id="HIK00059.1"/>
    </source>
</evidence>
<keyword evidence="9" id="KW-1185">Reference proteome</keyword>
<keyword evidence="3 6" id="KW-0812">Transmembrane</keyword>
<evidence type="ECO:0000256" key="5">
    <source>
        <dbReference type="ARBA" id="ARBA00023136"/>
    </source>
</evidence>
<comment type="subcellular location">
    <subcellularLocation>
        <location evidence="1">Cell membrane</location>
        <topology evidence="1">Multi-pass membrane protein</topology>
    </subcellularLocation>
</comment>
<keyword evidence="4 6" id="KW-1133">Transmembrane helix</keyword>
<dbReference type="PANTHER" id="PTHR35402">
    <property type="entry name" value="INTEGRAL MEMBRANE PROTEIN-RELATED"/>
    <property type="match status" value="1"/>
</dbReference>
<evidence type="ECO:0000256" key="3">
    <source>
        <dbReference type="ARBA" id="ARBA00022692"/>
    </source>
</evidence>
<evidence type="ECO:0000256" key="6">
    <source>
        <dbReference type="SAM" id="Phobius"/>
    </source>
</evidence>
<keyword evidence="2" id="KW-1003">Cell membrane</keyword>
<comment type="caution">
    <text evidence="8">The sequence shown here is derived from an EMBL/GenBank/DDBJ whole genome shotgun (WGS) entry which is preliminary data.</text>
</comment>
<evidence type="ECO:0000256" key="2">
    <source>
        <dbReference type="ARBA" id="ARBA00022475"/>
    </source>
</evidence>
<reference evidence="8 9" key="1">
    <citation type="journal article" name="Nat. Commun.">
        <title>Undinarchaeota illuminate DPANN phylogeny and the impact of gene transfer on archaeal evolution.</title>
        <authorList>
            <person name="Dombrowski N."/>
            <person name="Williams T.A."/>
            <person name="Sun J."/>
            <person name="Woodcroft B.J."/>
            <person name="Lee J.H."/>
            <person name="Minh B.Q."/>
            <person name="Rinke C."/>
            <person name="Spang A."/>
        </authorList>
    </citation>
    <scope>NUCLEOTIDE SEQUENCE [LARGE SCALE GENOMIC DNA]</scope>
    <source>
        <strain evidence="8">MAG_bin1129</strain>
    </source>
</reference>
<proteinExistence type="predicted"/>
<feature type="domain" description="Type II secretion system protein GspF" evidence="7">
    <location>
        <begin position="121"/>
        <end position="247"/>
    </location>
</feature>
<feature type="transmembrane region" description="Helical" evidence="6">
    <location>
        <begin position="48"/>
        <end position="72"/>
    </location>
</feature>
<evidence type="ECO:0000256" key="4">
    <source>
        <dbReference type="ARBA" id="ARBA00022989"/>
    </source>
</evidence>
<keyword evidence="5 6" id="KW-0472">Membrane</keyword>
<evidence type="ECO:0000259" key="7">
    <source>
        <dbReference type="Pfam" id="PF00482"/>
    </source>
</evidence>
<dbReference type="InterPro" id="IPR018076">
    <property type="entry name" value="T2SS_GspF_dom"/>
</dbReference>
<feature type="transmembrane region" description="Helical" evidence="6">
    <location>
        <begin position="78"/>
        <end position="100"/>
    </location>
</feature>
<dbReference type="AlphaFoldDB" id="A0A832UMS1"/>
<evidence type="ECO:0000256" key="1">
    <source>
        <dbReference type="ARBA" id="ARBA00004651"/>
    </source>
</evidence>
<dbReference type="Proteomes" id="UP000646946">
    <property type="component" value="Unassembled WGS sequence"/>
</dbReference>
<gene>
    <name evidence="8" type="ORF">H1016_00785</name>
</gene>
<dbReference type="EMBL" id="DVAB01000008">
    <property type="protein sequence ID" value="HIK00059.1"/>
    <property type="molecule type" value="Genomic_DNA"/>
</dbReference>
<feature type="transmembrane region" description="Helical" evidence="6">
    <location>
        <begin position="266"/>
        <end position="285"/>
    </location>
</feature>
<evidence type="ECO:0000313" key="9">
    <source>
        <dbReference type="Proteomes" id="UP000646946"/>
    </source>
</evidence>
<accession>A0A832UMS1</accession>
<name>A0A832UMS1_9ARCH</name>
<protein>
    <submittedName>
        <fullName evidence="8">Type II secretion system F family protein</fullName>
    </submittedName>
</protein>
<organism evidence="8 9">
    <name type="scientific">Candidatus Naiadarchaeum limnaeum</name>
    <dbReference type="NCBI Taxonomy" id="2756139"/>
    <lineage>
        <taxon>Archaea</taxon>
        <taxon>Candidatus Undinarchaeota</taxon>
        <taxon>Candidatus Undinarchaeia</taxon>
        <taxon>Candidatus Naiadarchaeales</taxon>
        <taxon>Candidatus Naiadarchaeaceae</taxon>
        <taxon>Candidatus Naiadarchaeum</taxon>
    </lineage>
</organism>
<feature type="transmembrane region" description="Helical" evidence="6">
    <location>
        <begin position="226"/>
        <end position="254"/>
    </location>
</feature>